<name>A0ACB8VP08_9TELE</name>
<evidence type="ECO:0000313" key="1">
    <source>
        <dbReference type="EMBL" id="KAI3357220.1"/>
    </source>
</evidence>
<feature type="non-terminal residue" evidence="1">
    <location>
        <position position="511"/>
    </location>
</feature>
<protein>
    <submittedName>
        <fullName evidence="1">Uncharacterized protein</fullName>
    </submittedName>
</protein>
<accession>A0ACB8VP08</accession>
<organism evidence="1 2">
    <name type="scientific">Scortum barcoo</name>
    <name type="common">barcoo grunter</name>
    <dbReference type="NCBI Taxonomy" id="214431"/>
    <lineage>
        <taxon>Eukaryota</taxon>
        <taxon>Metazoa</taxon>
        <taxon>Chordata</taxon>
        <taxon>Craniata</taxon>
        <taxon>Vertebrata</taxon>
        <taxon>Euteleostomi</taxon>
        <taxon>Actinopterygii</taxon>
        <taxon>Neopterygii</taxon>
        <taxon>Teleostei</taxon>
        <taxon>Neoteleostei</taxon>
        <taxon>Acanthomorphata</taxon>
        <taxon>Eupercaria</taxon>
        <taxon>Centrarchiformes</taxon>
        <taxon>Terapontoidei</taxon>
        <taxon>Terapontidae</taxon>
        <taxon>Scortum</taxon>
    </lineage>
</organism>
<sequence>MKSCGSQTGPPPAPGFTRNSVHKDYEPVTKGSPAGPTCTGNSCVLQCSEPGQADMVSLIRTPEQPRVCPFLWVHTVLGSAVMLTFTHLSDMIDRLLKYHRILGTQSSCNYELNPVEFYNVNTINQRDTIPDTESQPTTHPAAVSTALLDDALQNGPALCAPKVNTEHEVCTDMETKTKQTVNILEGGNITSELGHQLLQTVTWSKLVQALHKLKHIHPQYEDITVRNEAELCDPTLPDENDDDVDENMEDNDYDEDDLMDIDRFEINALNEAEHDDMLLCDEQPQEQRDDPEQEEKYKARPETPEFEEMCLADFASTCRIVYGQQTKGKHVLPLLNDMGFVQRRKTDNPAIIRFHRTSQEKYPEQFYGTLLKLYVPYRSDQELKREYLPTYESFYKAGLAQLPGSEHPEYVRHIVKRNRDKYEKNSEEIEKAVEEFEQNRGVIDEWCNLAPESEVVVAPVSALIAAVYRPPDYSVSSFLANLGSLLDSLEIMDCHPIIVCGDFNENIFSNA</sequence>
<reference evidence="1" key="1">
    <citation type="submission" date="2022-04" db="EMBL/GenBank/DDBJ databases">
        <title>Jade perch genome.</title>
        <authorList>
            <person name="Chao B."/>
        </authorList>
    </citation>
    <scope>NUCLEOTIDE SEQUENCE</scope>
    <source>
        <strain evidence="1">CB-2022</strain>
    </source>
</reference>
<comment type="caution">
    <text evidence="1">The sequence shown here is derived from an EMBL/GenBank/DDBJ whole genome shotgun (WGS) entry which is preliminary data.</text>
</comment>
<dbReference type="EMBL" id="CM041549">
    <property type="protein sequence ID" value="KAI3357220.1"/>
    <property type="molecule type" value="Genomic_DNA"/>
</dbReference>
<evidence type="ECO:0000313" key="2">
    <source>
        <dbReference type="Proteomes" id="UP000831701"/>
    </source>
</evidence>
<dbReference type="Proteomes" id="UP000831701">
    <property type="component" value="Chromosome 19"/>
</dbReference>
<gene>
    <name evidence="1" type="ORF">L3Q82_015676</name>
</gene>
<keyword evidence="2" id="KW-1185">Reference proteome</keyword>
<proteinExistence type="predicted"/>